<keyword evidence="7" id="KW-0472">Membrane</keyword>
<keyword evidence="3" id="KW-0813">Transport</keyword>
<dbReference type="InterPro" id="IPR003439">
    <property type="entry name" value="ABC_transporter-like_ATP-bd"/>
</dbReference>
<evidence type="ECO:0000256" key="4">
    <source>
        <dbReference type="ARBA" id="ARBA00022475"/>
    </source>
</evidence>
<comment type="subcellular location">
    <subcellularLocation>
        <location evidence="1">Cell inner membrane</location>
        <topology evidence="1">Peripheral membrane protein</topology>
    </subcellularLocation>
</comment>
<keyword evidence="10" id="KW-1185">Reference proteome</keyword>
<dbReference type="CDD" id="cd03257">
    <property type="entry name" value="ABC_NikE_OppD_transporters"/>
    <property type="match status" value="1"/>
</dbReference>
<dbReference type="PANTHER" id="PTHR43297:SF2">
    <property type="entry name" value="DIPEPTIDE TRANSPORT ATP-BINDING PROTEIN DPPD"/>
    <property type="match status" value="1"/>
</dbReference>
<dbReference type="PROSITE" id="PS00211">
    <property type="entry name" value="ABC_TRANSPORTER_1"/>
    <property type="match status" value="1"/>
</dbReference>
<protein>
    <submittedName>
        <fullName evidence="9">ABC transporter ATP-binding protein</fullName>
    </submittedName>
</protein>
<evidence type="ECO:0000313" key="10">
    <source>
        <dbReference type="Proteomes" id="UP000830055"/>
    </source>
</evidence>
<dbReference type="InterPro" id="IPR003593">
    <property type="entry name" value="AAA+_ATPase"/>
</dbReference>
<dbReference type="GO" id="GO:0005524">
    <property type="term" value="F:ATP binding"/>
    <property type="evidence" value="ECO:0007669"/>
    <property type="project" value="UniProtKB-KW"/>
</dbReference>
<gene>
    <name evidence="9" type="ORF">DPPLL_35780</name>
</gene>
<dbReference type="InterPro" id="IPR017871">
    <property type="entry name" value="ABC_transporter-like_CS"/>
</dbReference>
<dbReference type="SUPFAM" id="SSF52540">
    <property type="entry name" value="P-loop containing nucleoside triphosphate hydrolases"/>
    <property type="match status" value="1"/>
</dbReference>
<sequence>MSSSPPFPLLEIRNVKICYSGIPVISDLNLSVRTGEILSIVGESGSGKSTLINAVMGLLGSEGHVTKGEIFFKETNLLSMTPEARRRTRGPEMGMVFQNHASSLCPIRTIGAQYYEAVKAHRKISRDEVEGLAAALFERMNLKNVSRILASYPFELSGGMSQRVGIAMAMLLEPALLLTDEPTSALDVIVKAMVSNELKKLRKEKGTSIVMVTHDIGLAAILSDNIAVLNQGRLVEYGATSSVIIDPQDDYTRELIRAVPRIVKR</sequence>
<organism evidence="9 10">
    <name type="scientific">Desulfofustis limnaeus</name>
    <dbReference type="NCBI Taxonomy" id="2740163"/>
    <lineage>
        <taxon>Bacteria</taxon>
        <taxon>Pseudomonadati</taxon>
        <taxon>Thermodesulfobacteriota</taxon>
        <taxon>Desulfobulbia</taxon>
        <taxon>Desulfobulbales</taxon>
        <taxon>Desulfocapsaceae</taxon>
        <taxon>Desulfofustis</taxon>
    </lineage>
</organism>
<accession>A0ABM7WE05</accession>
<feature type="domain" description="ABC transporter" evidence="8">
    <location>
        <begin position="10"/>
        <end position="256"/>
    </location>
</feature>
<keyword evidence="6 9" id="KW-0067">ATP-binding</keyword>
<keyword evidence="4" id="KW-1003">Cell membrane</keyword>
<dbReference type="RefSeq" id="WP_284152527.1">
    <property type="nucleotide sequence ID" value="NZ_AP025516.1"/>
</dbReference>
<evidence type="ECO:0000259" key="8">
    <source>
        <dbReference type="PROSITE" id="PS50893"/>
    </source>
</evidence>
<comment type="similarity">
    <text evidence="2">Belongs to the ABC transporter superfamily.</text>
</comment>
<evidence type="ECO:0000256" key="1">
    <source>
        <dbReference type="ARBA" id="ARBA00004417"/>
    </source>
</evidence>
<evidence type="ECO:0000256" key="6">
    <source>
        <dbReference type="ARBA" id="ARBA00022840"/>
    </source>
</evidence>
<dbReference type="PROSITE" id="PS50893">
    <property type="entry name" value="ABC_TRANSPORTER_2"/>
    <property type="match status" value="1"/>
</dbReference>
<name>A0ABM7WE05_9BACT</name>
<dbReference type="Pfam" id="PF00005">
    <property type="entry name" value="ABC_tran"/>
    <property type="match status" value="1"/>
</dbReference>
<dbReference type="Proteomes" id="UP000830055">
    <property type="component" value="Chromosome"/>
</dbReference>
<dbReference type="SMART" id="SM00382">
    <property type="entry name" value="AAA"/>
    <property type="match status" value="1"/>
</dbReference>
<evidence type="ECO:0000256" key="7">
    <source>
        <dbReference type="ARBA" id="ARBA00023136"/>
    </source>
</evidence>
<dbReference type="InterPro" id="IPR027417">
    <property type="entry name" value="P-loop_NTPase"/>
</dbReference>
<keyword evidence="5" id="KW-0547">Nucleotide-binding</keyword>
<reference evidence="9 10" key="1">
    <citation type="submission" date="2022-01" db="EMBL/GenBank/DDBJ databases">
        <title>Desulfofustis limnae sp. nov., a novel mesophilic sulfate-reducing bacterium isolated from marsh soil.</title>
        <authorList>
            <person name="Watanabe M."/>
            <person name="Takahashi A."/>
            <person name="Kojima H."/>
            <person name="Fukui M."/>
        </authorList>
    </citation>
    <scope>NUCLEOTIDE SEQUENCE [LARGE SCALE GENOMIC DNA]</scope>
    <source>
        <strain evidence="9 10">PPLL</strain>
    </source>
</reference>
<evidence type="ECO:0000256" key="3">
    <source>
        <dbReference type="ARBA" id="ARBA00022448"/>
    </source>
</evidence>
<evidence type="ECO:0000313" key="9">
    <source>
        <dbReference type="EMBL" id="BDD89213.1"/>
    </source>
</evidence>
<dbReference type="InterPro" id="IPR050388">
    <property type="entry name" value="ABC_Ni/Peptide_Import"/>
</dbReference>
<dbReference type="EMBL" id="AP025516">
    <property type="protein sequence ID" value="BDD89213.1"/>
    <property type="molecule type" value="Genomic_DNA"/>
</dbReference>
<dbReference type="Gene3D" id="3.40.50.300">
    <property type="entry name" value="P-loop containing nucleotide triphosphate hydrolases"/>
    <property type="match status" value="1"/>
</dbReference>
<dbReference type="PANTHER" id="PTHR43297">
    <property type="entry name" value="OLIGOPEPTIDE TRANSPORT ATP-BINDING PROTEIN APPD"/>
    <property type="match status" value="1"/>
</dbReference>
<proteinExistence type="inferred from homology"/>
<evidence type="ECO:0000256" key="5">
    <source>
        <dbReference type="ARBA" id="ARBA00022741"/>
    </source>
</evidence>
<evidence type="ECO:0000256" key="2">
    <source>
        <dbReference type="ARBA" id="ARBA00005417"/>
    </source>
</evidence>